<evidence type="ECO:0000259" key="1">
    <source>
        <dbReference type="Pfam" id="PF01764"/>
    </source>
</evidence>
<sequence length="510" mass="56545">MLLTQFLNQHKGKLGFATLLVTSGIAIGCFKTESSQPLKLVASDNKTIITHLNASDVQQYHKPLNSKSFVMPDHSEKLTSTFDLKKTFNSSSYTFDLSLAQTLSIADLNSYGSGLSDVTGDGTAENTLQTMGFKDVIGYNYNVASQAQKDSWSTTAYAIGHKDMGLYDAYAVIVRGTPDDDEWIGDWDIRSNQPDTQTIHQGMNKAAEDVEGQLKAYAKNHQQHGGLLTSDSTTLNTKTKIIISGHSRGASVTDILATSLGKQGLDKNNIYAYAFSPARTMTSTALKNNDFNYIWNIIAPADFIPTLGLDQLGLKISGNQVFLPNADDQRVKQALVSYQKTLPKTNSERAFLTSYVKNDRSNLLGNAAASQSFGQYMNTNSKSLLKPLSQSTVDQNFYQTFKPLLTEYLVNTNEPTKNSNDAIRFFNFAMSFMMYHKLNGTLDNGQLETQTPGITKAFNDYIDEKKNVNERHYAAYLGVCDDPNFTNQFGKFDINQHIMQTYQALLAVLK</sequence>
<dbReference type="Proteomes" id="UP000515800">
    <property type="component" value="Chromosome"/>
</dbReference>
<accession>A0A7G9T3W8</accession>
<keyword evidence="3" id="KW-1185">Reference proteome</keyword>
<dbReference type="Gene3D" id="3.40.50.1820">
    <property type="entry name" value="alpha/beta hydrolase"/>
    <property type="match status" value="1"/>
</dbReference>
<evidence type="ECO:0000313" key="3">
    <source>
        <dbReference type="Proteomes" id="UP000515800"/>
    </source>
</evidence>
<proteinExistence type="predicted"/>
<dbReference type="GO" id="GO:0006629">
    <property type="term" value="P:lipid metabolic process"/>
    <property type="evidence" value="ECO:0007669"/>
    <property type="project" value="InterPro"/>
</dbReference>
<dbReference type="EMBL" id="CP060724">
    <property type="protein sequence ID" value="QNN74793.1"/>
    <property type="molecule type" value="Genomic_DNA"/>
</dbReference>
<gene>
    <name evidence="2" type="ORF">H9L19_05105</name>
</gene>
<name>A0A7G9T3W8_9LACO</name>
<dbReference type="RefSeq" id="WP_187528628.1">
    <property type="nucleotide sequence ID" value="NZ_CP060724.1"/>
</dbReference>
<dbReference type="AlphaFoldDB" id="A0A7G9T3W8"/>
<organism evidence="2 3">
    <name type="scientific">Weissella diestrammenae</name>
    <dbReference type="NCBI Taxonomy" id="1162633"/>
    <lineage>
        <taxon>Bacteria</taxon>
        <taxon>Bacillati</taxon>
        <taxon>Bacillota</taxon>
        <taxon>Bacilli</taxon>
        <taxon>Lactobacillales</taxon>
        <taxon>Lactobacillaceae</taxon>
        <taxon>Weissella</taxon>
    </lineage>
</organism>
<dbReference type="Pfam" id="PF01764">
    <property type="entry name" value="Lipase_3"/>
    <property type="match status" value="1"/>
</dbReference>
<dbReference type="SUPFAM" id="SSF53474">
    <property type="entry name" value="alpha/beta-Hydrolases"/>
    <property type="match status" value="1"/>
</dbReference>
<dbReference type="InterPro" id="IPR002921">
    <property type="entry name" value="Fungal_lipase-type"/>
</dbReference>
<dbReference type="InterPro" id="IPR029058">
    <property type="entry name" value="AB_hydrolase_fold"/>
</dbReference>
<feature type="domain" description="Fungal lipase-type" evidence="1">
    <location>
        <begin position="172"/>
        <end position="307"/>
    </location>
</feature>
<dbReference type="KEGG" id="wdi:H9L19_05105"/>
<reference evidence="2 3" key="1">
    <citation type="submission" date="2020-08" db="EMBL/GenBank/DDBJ databases">
        <title>Genome sequence of Weissella diestrammenae KACC 16890T.</title>
        <authorList>
            <person name="Hyun D.-W."/>
            <person name="Bae J.-W."/>
        </authorList>
    </citation>
    <scope>NUCLEOTIDE SEQUENCE [LARGE SCALE GENOMIC DNA]</scope>
    <source>
        <strain evidence="2 3">KACC 16890</strain>
    </source>
</reference>
<evidence type="ECO:0000313" key="2">
    <source>
        <dbReference type="EMBL" id="QNN74793.1"/>
    </source>
</evidence>
<protein>
    <recommendedName>
        <fullName evidence="1">Fungal lipase-type domain-containing protein</fullName>
    </recommendedName>
</protein>